<dbReference type="EMBL" id="VSRR010016162">
    <property type="protein sequence ID" value="MPC58989.1"/>
    <property type="molecule type" value="Genomic_DNA"/>
</dbReference>
<sequence>MSPLSFCTHLPSLSHSSQPHMVSLGLPAGVLRPPRSPRELFLSLSGKPWEQRVCAADNTILMSRAVN</sequence>
<comment type="caution">
    <text evidence="1">The sequence shown here is derived from an EMBL/GenBank/DDBJ whole genome shotgun (WGS) entry which is preliminary data.</text>
</comment>
<name>A0A5B7GN08_PORTR</name>
<keyword evidence="2" id="KW-1185">Reference proteome</keyword>
<gene>
    <name evidence="1" type="ORF">E2C01_053004</name>
</gene>
<protein>
    <submittedName>
        <fullName evidence="1">Uncharacterized protein</fullName>
    </submittedName>
</protein>
<dbReference type="Proteomes" id="UP000324222">
    <property type="component" value="Unassembled WGS sequence"/>
</dbReference>
<evidence type="ECO:0000313" key="2">
    <source>
        <dbReference type="Proteomes" id="UP000324222"/>
    </source>
</evidence>
<proteinExistence type="predicted"/>
<accession>A0A5B7GN08</accession>
<reference evidence="1 2" key="1">
    <citation type="submission" date="2019-05" db="EMBL/GenBank/DDBJ databases">
        <title>Another draft genome of Portunus trituberculatus and its Hox gene families provides insights of decapod evolution.</title>
        <authorList>
            <person name="Jeong J.-H."/>
            <person name="Song I."/>
            <person name="Kim S."/>
            <person name="Choi T."/>
            <person name="Kim D."/>
            <person name="Ryu S."/>
            <person name="Kim W."/>
        </authorList>
    </citation>
    <scope>NUCLEOTIDE SEQUENCE [LARGE SCALE GENOMIC DNA]</scope>
    <source>
        <tissue evidence="1">Muscle</tissue>
    </source>
</reference>
<dbReference type="AlphaFoldDB" id="A0A5B7GN08"/>
<organism evidence="1 2">
    <name type="scientific">Portunus trituberculatus</name>
    <name type="common">Swimming crab</name>
    <name type="synonym">Neptunus trituberculatus</name>
    <dbReference type="NCBI Taxonomy" id="210409"/>
    <lineage>
        <taxon>Eukaryota</taxon>
        <taxon>Metazoa</taxon>
        <taxon>Ecdysozoa</taxon>
        <taxon>Arthropoda</taxon>
        <taxon>Crustacea</taxon>
        <taxon>Multicrustacea</taxon>
        <taxon>Malacostraca</taxon>
        <taxon>Eumalacostraca</taxon>
        <taxon>Eucarida</taxon>
        <taxon>Decapoda</taxon>
        <taxon>Pleocyemata</taxon>
        <taxon>Brachyura</taxon>
        <taxon>Eubrachyura</taxon>
        <taxon>Portunoidea</taxon>
        <taxon>Portunidae</taxon>
        <taxon>Portuninae</taxon>
        <taxon>Portunus</taxon>
    </lineage>
</organism>
<evidence type="ECO:0000313" key="1">
    <source>
        <dbReference type="EMBL" id="MPC58989.1"/>
    </source>
</evidence>